<dbReference type="PANTHER" id="PTHR40626">
    <property type="entry name" value="MIP31509P"/>
    <property type="match status" value="1"/>
</dbReference>
<evidence type="ECO:0000256" key="6">
    <source>
        <dbReference type="ARBA" id="ARBA00023242"/>
    </source>
</evidence>
<dbReference type="GO" id="GO:0008270">
    <property type="term" value="F:zinc ion binding"/>
    <property type="evidence" value="ECO:0007669"/>
    <property type="project" value="UniProtKB-KW"/>
</dbReference>
<evidence type="ECO:0000256" key="1">
    <source>
        <dbReference type="ARBA" id="ARBA00004123"/>
    </source>
</evidence>
<comment type="subcellular location">
    <subcellularLocation>
        <location evidence="1">Nucleus</location>
    </subcellularLocation>
</comment>
<accession>A0AA39CRB2</accession>
<name>A0AA39CRB2_9EURO</name>
<protein>
    <recommendedName>
        <fullName evidence="8">Xylanolytic transcriptional activator regulatory domain-containing protein</fullName>
    </recommendedName>
</protein>
<dbReference type="Proteomes" id="UP001172681">
    <property type="component" value="Unassembled WGS sequence"/>
</dbReference>
<dbReference type="EMBL" id="JAPDRN010000118">
    <property type="protein sequence ID" value="KAJ9621049.1"/>
    <property type="molecule type" value="Genomic_DNA"/>
</dbReference>
<dbReference type="CDD" id="cd12148">
    <property type="entry name" value="fungal_TF_MHR"/>
    <property type="match status" value="1"/>
</dbReference>
<keyword evidence="6" id="KW-0539">Nucleus</keyword>
<dbReference type="GO" id="GO:0006351">
    <property type="term" value="P:DNA-templated transcription"/>
    <property type="evidence" value="ECO:0007669"/>
    <property type="project" value="InterPro"/>
</dbReference>
<keyword evidence="4" id="KW-0863">Zinc-finger</keyword>
<evidence type="ECO:0000313" key="9">
    <source>
        <dbReference type="EMBL" id="KAJ9621049.1"/>
    </source>
</evidence>
<keyword evidence="5" id="KW-0862">Zinc</keyword>
<reference evidence="9" key="1">
    <citation type="submission" date="2022-10" db="EMBL/GenBank/DDBJ databases">
        <title>Culturing micro-colonial fungi from biological soil crusts in the Mojave desert and describing Neophaeococcomyces mojavensis, and introducing the new genera and species Taxawa tesnikishii.</title>
        <authorList>
            <person name="Kurbessoian T."/>
            <person name="Stajich J.E."/>
        </authorList>
    </citation>
    <scope>NUCLEOTIDE SEQUENCE</scope>
    <source>
        <strain evidence="9">TK_35</strain>
    </source>
</reference>
<keyword evidence="10" id="KW-1185">Reference proteome</keyword>
<keyword evidence="3" id="KW-0677">Repeat</keyword>
<organism evidence="9 10">
    <name type="scientific">Knufia peltigerae</name>
    <dbReference type="NCBI Taxonomy" id="1002370"/>
    <lineage>
        <taxon>Eukaryota</taxon>
        <taxon>Fungi</taxon>
        <taxon>Dikarya</taxon>
        <taxon>Ascomycota</taxon>
        <taxon>Pezizomycotina</taxon>
        <taxon>Eurotiomycetes</taxon>
        <taxon>Chaetothyriomycetidae</taxon>
        <taxon>Chaetothyriales</taxon>
        <taxon>Trichomeriaceae</taxon>
        <taxon>Knufia</taxon>
    </lineage>
</organism>
<dbReference type="GO" id="GO:0005634">
    <property type="term" value="C:nucleus"/>
    <property type="evidence" value="ECO:0007669"/>
    <property type="project" value="UniProtKB-SubCell"/>
</dbReference>
<dbReference type="GO" id="GO:0000978">
    <property type="term" value="F:RNA polymerase II cis-regulatory region sequence-specific DNA binding"/>
    <property type="evidence" value="ECO:0007669"/>
    <property type="project" value="InterPro"/>
</dbReference>
<dbReference type="GO" id="GO:0000981">
    <property type="term" value="F:DNA-binding transcription factor activity, RNA polymerase II-specific"/>
    <property type="evidence" value="ECO:0007669"/>
    <property type="project" value="InterPro"/>
</dbReference>
<dbReference type="InterPro" id="IPR051059">
    <property type="entry name" value="VerF-like"/>
</dbReference>
<evidence type="ECO:0000256" key="4">
    <source>
        <dbReference type="ARBA" id="ARBA00022771"/>
    </source>
</evidence>
<dbReference type="InterPro" id="IPR007219">
    <property type="entry name" value="XnlR_reg_dom"/>
</dbReference>
<proteinExistence type="predicted"/>
<gene>
    <name evidence="9" type="ORF">H2204_012030</name>
</gene>
<dbReference type="GO" id="GO:0000785">
    <property type="term" value="C:chromatin"/>
    <property type="evidence" value="ECO:0007669"/>
    <property type="project" value="TreeGrafter"/>
</dbReference>
<feature type="region of interest" description="Disordered" evidence="7">
    <location>
        <begin position="21"/>
        <end position="49"/>
    </location>
</feature>
<evidence type="ECO:0000256" key="3">
    <source>
        <dbReference type="ARBA" id="ARBA00022737"/>
    </source>
</evidence>
<evidence type="ECO:0000256" key="7">
    <source>
        <dbReference type="SAM" id="MobiDB-lite"/>
    </source>
</evidence>
<dbReference type="AlphaFoldDB" id="A0AA39CRB2"/>
<dbReference type="PANTHER" id="PTHR40626:SF3">
    <property type="entry name" value="TRANSCRIPTION FACTOR WITH C2H2 AND ZN(2)-CYS(6) DNA BINDING DOMAIN (EUROFUNG)-RELATED"/>
    <property type="match status" value="1"/>
</dbReference>
<evidence type="ECO:0000256" key="5">
    <source>
        <dbReference type="ARBA" id="ARBA00022833"/>
    </source>
</evidence>
<evidence type="ECO:0000259" key="8">
    <source>
        <dbReference type="Pfam" id="PF04082"/>
    </source>
</evidence>
<feature type="domain" description="Xylanolytic transcriptional activator regulatory" evidence="8">
    <location>
        <begin position="108"/>
        <end position="324"/>
    </location>
</feature>
<dbReference type="Pfam" id="PF04082">
    <property type="entry name" value="Fungal_trans"/>
    <property type="match status" value="1"/>
</dbReference>
<comment type="caution">
    <text evidence="9">The sequence shown here is derived from an EMBL/GenBank/DDBJ whole genome shotgun (WGS) entry which is preliminary data.</text>
</comment>
<evidence type="ECO:0000313" key="10">
    <source>
        <dbReference type="Proteomes" id="UP001172681"/>
    </source>
</evidence>
<keyword evidence="2" id="KW-0479">Metal-binding</keyword>
<evidence type="ECO:0000256" key="2">
    <source>
        <dbReference type="ARBA" id="ARBA00022723"/>
    </source>
</evidence>
<sequence>MPDDFPCKDWMETMLTDSTEFSSQHVNARPMADPTSPTTTTKEPWSGDDTEHATAYDPLFKVANEIVLRLISTISNKAPNSPIRLRPSVALTKRARDFFSARNLHRFIELYWSTWYTHWPVIHRPTFVHPNVPYTLVAAMALIGASYSVDPEDRRCAKLFCDPVEEMIFGDEYFGDSSSYSVLNAVCINRRLRALQAAHAICLCQYWEGDDRGKRRVRRHRYGQVVAMARELGFAKAMHVDLSSLAEGDFDWEDFALKEELIRTLNYIIVLDTGFTMMNNMPPRVLPSELRADLVCPEACFRATTKADCFNHLRTWMSHPLWRRGRRISTAEALNVISSRELDSETMQFFAQLGDVNLGILIMSIHSVIFHVRSSIGIQHACQPVQYSLRNWNRVWTLRSLENARQAFGTPSPSEQQTAELSEERWRGPGFMKDCLQFWFLAQLVLSNPTDNHAEYDQADMTYLKSLLRMQHKSRKQTWVGV</sequence>